<dbReference type="GO" id="GO:0035861">
    <property type="term" value="C:site of double-strand break"/>
    <property type="evidence" value="ECO:0007669"/>
    <property type="project" value="TreeGrafter"/>
</dbReference>
<proteinExistence type="inferred from homology"/>
<dbReference type="Pfam" id="PF02463">
    <property type="entry name" value="SMC_N"/>
    <property type="match status" value="1"/>
</dbReference>
<dbReference type="GO" id="GO:0003684">
    <property type="term" value="F:damaged DNA binding"/>
    <property type="evidence" value="ECO:0007669"/>
    <property type="project" value="TreeGrafter"/>
</dbReference>
<dbReference type="GO" id="GO:0000724">
    <property type="term" value="P:double-strand break repair via homologous recombination"/>
    <property type="evidence" value="ECO:0007669"/>
    <property type="project" value="TreeGrafter"/>
</dbReference>
<protein>
    <recommendedName>
        <fullName evidence="14">RecF/RecN/SMC N-terminal domain-containing protein</fullName>
    </recommendedName>
</protein>
<dbReference type="RefSeq" id="XP_018273534.1">
    <property type="nucleotide sequence ID" value="XM_018415781.1"/>
</dbReference>
<dbReference type="GO" id="GO:0005634">
    <property type="term" value="C:nucleus"/>
    <property type="evidence" value="ECO:0007669"/>
    <property type="project" value="UniProtKB-SubCell"/>
</dbReference>
<feature type="compositionally biased region" description="Acidic residues" evidence="13">
    <location>
        <begin position="43"/>
        <end position="66"/>
    </location>
</feature>
<keyword evidence="5" id="KW-0547">Nucleotide-binding</keyword>
<feature type="domain" description="RecF/RecN/SMC N-terminal" evidence="14">
    <location>
        <begin position="98"/>
        <end position="1100"/>
    </location>
</feature>
<evidence type="ECO:0000256" key="3">
    <source>
        <dbReference type="ARBA" id="ARBA00006793"/>
    </source>
</evidence>
<evidence type="ECO:0000313" key="15">
    <source>
        <dbReference type="EMBL" id="KPV77485.1"/>
    </source>
</evidence>
<dbReference type="OrthoDB" id="10072614at2759"/>
<comment type="subcellular location">
    <subcellularLocation>
        <location evidence="2">Chromosome</location>
    </subcellularLocation>
    <subcellularLocation>
        <location evidence="1">Nucleus</location>
    </subcellularLocation>
</comment>
<dbReference type="SUPFAM" id="SSF52540">
    <property type="entry name" value="P-loop containing nucleoside triphosphate hydrolases"/>
    <property type="match status" value="1"/>
</dbReference>
<keyword evidence="9" id="KW-0233">DNA recombination</keyword>
<feature type="region of interest" description="Disordered" evidence="13">
    <location>
        <begin position="1009"/>
        <end position="1032"/>
    </location>
</feature>
<reference evidence="15 16" key="1">
    <citation type="journal article" date="2015" name="Front. Microbiol.">
        <title>Genome sequence of the plant growth promoting endophytic yeast Rhodotorula graminis WP1.</title>
        <authorList>
            <person name="Firrincieli A."/>
            <person name="Otillar R."/>
            <person name="Salamov A."/>
            <person name="Schmutz J."/>
            <person name="Khan Z."/>
            <person name="Redman R.S."/>
            <person name="Fleck N.D."/>
            <person name="Lindquist E."/>
            <person name="Grigoriev I.V."/>
            <person name="Doty S.L."/>
        </authorList>
    </citation>
    <scope>NUCLEOTIDE SEQUENCE [LARGE SCALE GENOMIC DNA]</scope>
    <source>
        <strain evidence="15 16">WP1</strain>
    </source>
</reference>
<feature type="compositionally biased region" description="Basic and acidic residues" evidence="13">
    <location>
        <begin position="1010"/>
        <end position="1019"/>
    </location>
</feature>
<evidence type="ECO:0000256" key="12">
    <source>
        <dbReference type="SAM" id="Coils"/>
    </source>
</evidence>
<dbReference type="AlphaFoldDB" id="A0A194SAJ9"/>
<feature type="coiled-coil region" evidence="12">
    <location>
        <begin position="402"/>
        <end position="500"/>
    </location>
</feature>
<dbReference type="Gene3D" id="1.10.287.1490">
    <property type="match status" value="1"/>
</dbReference>
<dbReference type="PANTHER" id="PTHR19306">
    <property type="entry name" value="STRUCTURAL MAINTENANCE OF CHROMOSOMES 5,6 SMC5, SMC6"/>
    <property type="match status" value="1"/>
</dbReference>
<accession>A0A194SAJ9</accession>
<dbReference type="GO" id="GO:0005524">
    <property type="term" value="F:ATP binding"/>
    <property type="evidence" value="ECO:0007669"/>
    <property type="project" value="UniProtKB-KW"/>
</dbReference>
<feature type="coiled-coil region" evidence="12">
    <location>
        <begin position="251"/>
        <end position="303"/>
    </location>
</feature>
<organism evidence="15 16">
    <name type="scientific">Rhodotorula graminis (strain WP1)</name>
    <dbReference type="NCBI Taxonomy" id="578459"/>
    <lineage>
        <taxon>Eukaryota</taxon>
        <taxon>Fungi</taxon>
        <taxon>Dikarya</taxon>
        <taxon>Basidiomycota</taxon>
        <taxon>Pucciniomycotina</taxon>
        <taxon>Microbotryomycetes</taxon>
        <taxon>Sporidiobolales</taxon>
        <taxon>Sporidiobolaceae</taxon>
        <taxon>Rhodotorula</taxon>
    </lineage>
</organism>
<evidence type="ECO:0000256" key="1">
    <source>
        <dbReference type="ARBA" id="ARBA00004123"/>
    </source>
</evidence>
<evidence type="ECO:0000256" key="6">
    <source>
        <dbReference type="ARBA" id="ARBA00022763"/>
    </source>
</evidence>
<feature type="compositionally biased region" description="Basic and acidic residues" evidence="13">
    <location>
        <begin position="715"/>
        <end position="728"/>
    </location>
</feature>
<dbReference type="PANTHER" id="PTHR19306:SF6">
    <property type="entry name" value="STRUCTURAL MAINTENANCE OF CHROMOSOMES PROTEIN 6"/>
    <property type="match status" value="1"/>
</dbReference>
<keyword evidence="11" id="KW-0539">Nucleus</keyword>
<evidence type="ECO:0000256" key="10">
    <source>
        <dbReference type="ARBA" id="ARBA00023204"/>
    </source>
</evidence>
<dbReference type="InterPro" id="IPR003395">
    <property type="entry name" value="RecF/RecN/SMC_N"/>
</dbReference>
<dbReference type="GO" id="GO:0030915">
    <property type="term" value="C:Smc5-Smc6 complex"/>
    <property type="evidence" value="ECO:0007669"/>
    <property type="project" value="TreeGrafter"/>
</dbReference>
<evidence type="ECO:0000256" key="9">
    <source>
        <dbReference type="ARBA" id="ARBA00023172"/>
    </source>
</evidence>
<feature type="coiled-coil region" evidence="12">
    <location>
        <begin position="901"/>
        <end position="950"/>
    </location>
</feature>
<evidence type="ECO:0000256" key="11">
    <source>
        <dbReference type="ARBA" id="ARBA00023242"/>
    </source>
</evidence>
<dbReference type="STRING" id="578459.A0A194SAJ9"/>
<dbReference type="OMA" id="MCHDHFY"/>
<comment type="similarity">
    <text evidence="3">Belongs to the SMC family. SMC6 subfamily.</text>
</comment>
<feature type="region of interest" description="Disordered" evidence="13">
    <location>
        <begin position="1"/>
        <end position="85"/>
    </location>
</feature>
<keyword evidence="6" id="KW-0227">DNA damage</keyword>
<gene>
    <name evidence="15" type="ORF">RHOBADRAFT_51332</name>
</gene>
<dbReference type="EMBL" id="KQ474074">
    <property type="protein sequence ID" value="KPV77485.1"/>
    <property type="molecule type" value="Genomic_DNA"/>
</dbReference>
<feature type="region of interest" description="Disordered" evidence="13">
    <location>
        <begin position="715"/>
        <end position="750"/>
    </location>
</feature>
<dbReference type="GeneID" id="28976229"/>
<evidence type="ECO:0000256" key="8">
    <source>
        <dbReference type="ARBA" id="ARBA00023054"/>
    </source>
</evidence>
<keyword evidence="8 12" id="KW-0175">Coiled coil</keyword>
<evidence type="ECO:0000259" key="14">
    <source>
        <dbReference type="Pfam" id="PF02463"/>
    </source>
</evidence>
<dbReference type="GO" id="GO:0003697">
    <property type="term" value="F:single-stranded DNA binding"/>
    <property type="evidence" value="ECO:0007669"/>
    <property type="project" value="TreeGrafter"/>
</dbReference>
<name>A0A194SAJ9_RHOGW</name>
<evidence type="ECO:0000256" key="7">
    <source>
        <dbReference type="ARBA" id="ARBA00022840"/>
    </source>
</evidence>
<keyword evidence="10" id="KW-0234">DNA repair</keyword>
<evidence type="ECO:0000256" key="5">
    <source>
        <dbReference type="ARBA" id="ARBA00022741"/>
    </source>
</evidence>
<keyword evidence="7" id="KW-0067">ATP-binding</keyword>
<evidence type="ECO:0000256" key="13">
    <source>
        <dbReference type="SAM" id="MobiDB-lite"/>
    </source>
</evidence>
<keyword evidence="16" id="KW-1185">Reference proteome</keyword>
<dbReference type="Gene3D" id="3.40.50.300">
    <property type="entry name" value="P-loop containing nucleotide triphosphate hydrolases"/>
    <property type="match status" value="2"/>
</dbReference>
<keyword evidence="4" id="KW-0158">Chromosome</keyword>
<evidence type="ECO:0000256" key="4">
    <source>
        <dbReference type="ARBA" id="ARBA00022454"/>
    </source>
</evidence>
<evidence type="ECO:0000256" key="2">
    <source>
        <dbReference type="ARBA" id="ARBA00004286"/>
    </source>
</evidence>
<feature type="coiled-coil region" evidence="12">
    <location>
        <begin position="332"/>
        <end position="366"/>
    </location>
</feature>
<evidence type="ECO:0000313" key="16">
    <source>
        <dbReference type="Proteomes" id="UP000053890"/>
    </source>
</evidence>
<sequence>MAKHALSEHTDSDHAHSESSPKRRRTASPLPRSTPPRDRNGDVDFDPGAQDDDDDDDEDADMSDDEETRRQVARLQQTQSSRPSKIAEAGVIQQCHAHTTVNFGPQVNFLIGVNGSGKSAILTGITMALGGNAKATNRGGKGGDLIMEGKASARCAVTLANKGEEAYQHHIYGDSITIERTLNKTGGTYKIKNHEGKTVDNKKATLDSILDSFNIQVDNPMTVLTQDQSRQFLASASPKDKYTFFLRGTQLAQLTEEYEQIRSNTETMEDALGRKQEVLPELKDAYRQARERAHDARAAIEQQGSLTTLKNQLAWSFVDEIQERITLGENVVEKERADLAQCEAELAEWETKIAAADTQISDLRDVDQDMQAIVAELRPQAAELESKIKGERERVRKWKDFERQMSQTVSRLKETIADFERQIQAEETKLSRDLEAERRPLRDKIDQANAEIVELAARIQESRRTADDAAGLLLGITGEYDNIRSAIEAARKKVDDVQGRIHFTRRTATNNILAYGDRTPDFLRAINQERGWREKPIGPIGTFVKLDHEEYAAVLESFFGATLNAYICTYHDDATRLRRMHRTYNLDHNTPIITQSFDATAAADMASRQPDNSILTILRACTITHPLVLQALVVSSRIERAALVPFRPDGDTLMRTNPSNVDAAYSAESFRMSINQGRSATSTMKNWTGGPRLQQDVTGVLRRLDEELAAARAELQHHEQEKVSKSQEGKAAQARKKQAEDDLKRAQNRTHQLNRVISDCTAKLEEEQPNNIAALQENKRESQEELDNAIAQFTAGAEANERDAVDSEAQEAVEAKVRLEAKIKKNENLIAQTAKALDKQIAEIQNCKVKIEQVHKTMAGVKRKVETYTQAVVDAKALCEERTEQASAVCERPPAGKHKESKKLQKEIETVERALKEREKRQGASIEQILEELEIRKKVATDAVRQVNELANLVGALKEAYNTRIGRWADFRSHLVMRARTQFKVHLSNRGFDGNLKFSHEDTALTISIRTEEEGQDGKKAKRKDTKSLSGGEKSFSTICLLLTLWESVGCPVRCLDEFDVFMDAVNRRIAMKMMIDTAKTANRTQFILITPQEMSSIKWGDEVKVIKLEDPKRSQGALARGR</sequence>
<dbReference type="Proteomes" id="UP000053890">
    <property type="component" value="Unassembled WGS sequence"/>
</dbReference>
<dbReference type="SUPFAM" id="SSF90257">
    <property type="entry name" value="Myosin rod fragments"/>
    <property type="match status" value="1"/>
</dbReference>
<feature type="compositionally biased region" description="Polar residues" evidence="13">
    <location>
        <begin position="74"/>
        <end position="83"/>
    </location>
</feature>
<dbReference type="InterPro" id="IPR027417">
    <property type="entry name" value="P-loop_NTPase"/>
</dbReference>
<feature type="compositionally biased region" description="Basic and acidic residues" evidence="13">
    <location>
        <begin position="1"/>
        <end position="21"/>
    </location>
</feature>